<dbReference type="FunFam" id="3.30.565.10:FF:000010">
    <property type="entry name" value="Sensor histidine kinase RcsC"/>
    <property type="match status" value="1"/>
</dbReference>
<evidence type="ECO:0000256" key="8">
    <source>
        <dbReference type="ARBA" id="ARBA00023012"/>
    </source>
</evidence>
<dbReference type="SUPFAM" id="SSF55874">
    <property type="entry name" value="ATPase domain of HSP90 chaperone/DNA topoisomerase II/histidine kinase"/>
    <property type="match status" value="1"/>
</dbReference>
<protein>
    <recommendedName>
        <fullName evidence="10">Sensory/regulatory protein RpfC</fullName>
        <ecNumber evidence="2">2.7.13.3</ecNumber>
    </recommendedName>
</protein>
<feature type="domain" description="Response regulatory" evidence="14">
    <location>
        <begin position="416"/>
        <end position="536"/>
    </location>
</feature>
<evidence type="ECO:0000256" key="4">
    <source>
        <dbReference type="ARBA" id="ARBA00022679"/>
    </source>
</evidence>
<dbReference type="InterPro" id="IPR036097">
    <property type="entry name" value="HisK_dim/P_sf"/>
</dbReference>
<keyword evidence="5" id="KW-0547">Nucleotide-binding</keyword>
<dbReference type="InterPro" id="IPR004358">
    <property type="entry name" value="Sig_transdc_His_kin-like_C"/>
</dbReference>
<evidence type="ECO:0000256" key="10">
    <source>
        <dbReference type="ARBA" id="ARBA00068150"/>
    </source>
</evidence>
<dbReference type="SMART" id="SM00387">
    <property type="entry name" value="HATPase_c"/>
    <property type="match status" value="1"/>
</dbReference>
<keyword evidence="6" id="KW-0418">Kinase</keyword>
<evidence type="ECO:0000256" key="1">
    <source>
        <dbReference type="ARBA" id="ARBA00000085"/>
    </source>
</evidence>
<keyword evidence="16" id="KW-1185">Reference proteome</keyword>
<dbReference type="InterPro" id="IPR003661">
    <property type="entry name" value="HisK_dim/P_dom"/>
</dbReference>
<dbReference type="SUPFAM" id="SSF52172">
    <property type="entry name" value="CheY-like"/>
    <property type="match status" value="2"/>
</dbReference>
<dbReference type="PANTHER" id="PTHR45339">
    <property type="entry name" value="HYBRID SIGNAL TRANSDUCTION HISTIDINE KINASE J"/>
    <property type="match status" value="1"/>
</dbReference>
<dbReference type="GO" id="GO:0005524">
    <property type="term" value="F:ATP binding"/>
    <property type="evidence" value="ECO:0007669"/>
    <property type="project" value="UniProtKB-KW"/>
</dbReference>
<name>A0A2S7K9I1_9PROT</name>
<dbReference type="PROSITE" id="PS50110">
    <property type="entry name" value="RESPONSE_REGULATORY"/>
    <property type="match status" value="2"/>
</dbReference>
<dbReference type="EMBL" id="PJCH01000003">
    <property type="protein sequence ID" value="PQA89166.1"/>
    <property type="molecule type" value="Genomic_DNA"/>
</dbReference>
<feature type="modified residue" description="4-aspartylphosphate" evidence="11">
    <location>
        <position position="470"/>
    </location>
</feature>
<evidence type="ECO:0000256" key="7">
    <source>
        <dbReference type="ARBA" id="ARBA00022840"/>
    </source>
</evidence>
<dbReference type="OrthoDB" id="9810730at2"/>
<evidence type="ECO:0000313" key="16">
    <source>
        <dbReference type="Proteomes" id="UP000239504"/>
    </source>
</evidence>
<dbReference type="FunFam" id="1.10.287.130:FF:000002">
    <property type="entry name" value="Two-component osmosensing histidine kinase"/>
    <property type="match status" value="1"/>
</dbReference>
<dbReference type="PANTHER" id="PTHR45339:SF5">
    <property type="entry name" value="HISTIDINE KINASE"/>
    <property type="match status" value="1"/>
</dbReference>
<evidence type="ECO:0000256" key="12">
    <source>
        <dbReference type="SAM" id="MobiDB-lite"/>
    </source>
</evidence>
<evidence type="ECO:0000256" key="11">
    <source>
        <dbReference type="PROSITE-ProRule" id="PRU00169"/>
    </source>
</evidence>
<dbReference type="Pfam" id="PF00512">
    <property type="entry name" value="HisKA"/>
    <property type="match status" value="1"/>
</dbReference>
<dbReference type="PROSITE" id="PS50109">
    <property type="entry name" value="HIS_KIN"/>
    <property type="match status" value="1"/>
</dbReference>
<dbReference type="InterPro" id="IPR001789">
    <property type="entry name" value="Sig_transdc_resp-reg_receiver"/>
</dbReference>
<dbReference type="CDD" id="cd17546">
    <property type="entry name" value="REC_hyHK_CKI1_RcsC-like"/>
    <property type="match status" value="2"/>
</dbReference>
<feature type="domain" description="Response regulatory" evidence="14">
    <location>
        <begin position="578"/>
        <end position="696"/>
    </location>
</feature>
<proteinExistence type="predicted"/>
<feature type="modified residue" description="4-aspartylphosphate" evidence="11">
    <location>
        <position position="627"/>
    </location>
</feature>
<sequence>MLRKDGPKGPLMGSALMNKQRQAEIDLLMRDREALAALIEQHDMVLNAIHAMPQMFYVVKNDKLLFCNRHLAEFYDLPEGVTAAGTPWSAMMEAILSTHLSDTDLSIEEMKAEVIRKIHDNGRFRRSWALEDGRHLVIEAMDCGNDTIIVTYTDVTALKNAQKKAEASERAKAAFLANMSHEIRTPMNGVMGMAELLCATDLTDTQSVYASTILKSGEALLTIINDILDFSKIDAGQMKLHPAPFSIAEAIEDVAVLISSRVSDKNLELAVRIQPDLPAMFVGDAGRLRQILTNLMGNAAKFTDEGHILAALSGEPCEEGYKLTFKIEDTGIGIPEDKCASIFEKFNQADDSATRKHEGTGLGLAITASLVNLMGGEIGVESKQGEGSTFWFTVTLPVHEGEEKPAAAPVDVSGARIAVIDDNDVNRKILNEQLTGWGYECVLYENGHEGLSGLREQVAAGTTPDLLILDYHMPGMTGADVATLLRADPAFKTLPIVMLTSVDEASGNSFLSLGVNAHLTKPARSSLLFDTIIRVLQKSASAKTEEEEPAGDAPAPQPAAAPKTETTPEEPASSGGLDVLVAEDNEVNRLVLTHILKETGVSFKIAVNGREALAMYAEHAPAIILMDISMPDMNGFDAARTIREAEAESGQHTPIIAITAHALKDDKDKCFAAGMDDYISKPISAARLKDRVIHWMRAAAEDAA</sequence>
<dbReference type="CDD" id="cd16922">
    <property type="entry name" value="HATPase_EvgS-ArcB-TorS-like"/>
    <property type="match status" value="1"/>
</dbReference>
<dbReference type="Gene3D" id="1.10.287.130">
    <property type="match status" value="1"/>
</dbReference>
<evidence type="ECO:0000256" key="5">
    <source>
        <dbReference type="ARBA" id="ARBA00022741"/>
    </source>
</evidence>
<dbReference type="CDD" id="cd00082">
    <property type="entry name" value="HisKA"/>
    <property type="match status" value="1"/>
</dbReference>
<evidence type="ECO:0000256" key="9">
    <source>
        <dbReference type="ARBA" id="ARBA00064003"/>
    </source>
</evidence>
<reference evidence="15 16" key="1">
    <citation type="submission" date="2017-12" db="EMBL/GenBank/DDBJ databases">
        <authorList>
            <person name="Hurst M.R.H."/>
        </authorList>
    </citation>
    <scope>NUCLEOTIDE SEQUENCE [LARGE SCALE GENOMIC DNA]</scope>
    <source>
        <strain evidence="15 16">SY-3-19</strain>
    </source>
</reference>
<gene>
    <name evidence="15" type="ORF">CW354_04255</name>
</gene>
<dbReference type="InterPro" id="IPR005467">
    <property type="entry name" value="His_kinase_dom"/>
</dbReference>
<dbReference type="SUPFAM" id="SSF47384">
    <property type="entry name" value="Homodimeric domain of signal transducing histidine kinase"/>
    <property type="match status" value="1"/>
</dbReference>
<comment type="subunit">
    <text evidence="9">At low DSF concentrations, interacts with RpfF.</text>
</comment>
<evidence type="ECO:0000259" key="13">
    <source>
        <dbReference type="PROSITE" id="PS50109"/>
    </source>
</evidence>
<keyword evidence="8" id="KW-0902">Two-component regulatory system</keyword>
<keyword evidence="7" id="KW-0067">ATP-binding</keyword>
<dbReference type="SMART" id="SM00448">
    <property type="entry name" value="REC"/>
    <property type="match status" value="2"/>
</dbReference>
<dbReference type="Proteomes" id="UP000239504">
    <property type="component" value="Unassembled WGS sequence"/>
</dbReference>
<feature type="compositionally biased region" description="Low complexity" evidence="12">
    <location>
        <begin position="551"/>
        <end position="572"/>
    </location>
</feature>
<dbReference type="InterPro" id="IPR036890">
    <property type="entry name" value="HATPase_C_sf"/>
</dbReference>
<dbReference type="InterPro" id="IPR011006">
    <property type="entry name" value="CheY-like_superfamily"/>
</dbReference>
<dbReference type="Gene3D" id="3.40.50.2300">
    <property type="match status" value="2"/>
</dbReference>
<dbReference type="AlphaFoldDB" id="A0A2S7K9I1"/>
<dbReference type="EC" id="2.7.13.3" evidence="2"/>
<evidence type="ECO:0000256" key="3">
    <source>
        <dbReference type="ARBA" id="ARBA00022553"/>
    </source>
</evidence>
<organism evidence="15 16">
    <name type="scientific">Hyphococcus luteus</name>
    <dbReference type="NCBI Taxonomy" id="2058213"/>
    <lineage>
        <taxon>Bacteria</taxon>
        <taxon>Pseudomonadati</taxon>
        <taxon>Pseudomonadota</taxon>
        <taxon>Alphaproteobacteria</taxon>
        <taxon>Parvularculales</taxon>
        <taxon>Parvularculaceae</taxon>
        <taxon>Hyphococcus</taxon>
    </lineage>
</organism>
<keyword evidence="4" id="KW-0808">Transferase</keyword>
<feature type="domain" description="Histidine kinase" evidence="13">
    <location>
        <begin position="178"/>
        <end position="398"/>
    </location>
</feature>
<dbReference type="Pfam" id="PF12860">
    <property type="entry name" value="PAS_7"/>
    <property type="match status" value="1"/>
</dbReference>
<accession>A0A2S7K9I1</accession>
<feature type="region of interest" description="Disordered" evidence="12">
    <location>
        <begin position="540"/>
        <end position="576"/>
    </location>
</feature>
<dbReference type="InterPro" id="IPR003594">
    <property type="entry name" value="HATPase_dom"/>
</dbReference>
<comment type="caution">
    <text evidence="15">The sequence shown here is derived from an EMBL/GenBank/DDBJ whole genome shotgun (WGS) entry which is preliminary data.</text>
</comment>
<dbReference type="SMART" id="SM00388">
    <property type="entry name" value="HisKA"/>
    <property type="match status" value="1"/>
</dbReference>
<evidence type="ECO:0000313" key="15">
    <source>
        <dbReference type="EMBL" id="PQA89166.1"/>
    </source>
</evidence>
<dbReference type="PRINTS" id="PR00344">
    <property type="entry name" value="BCTRLSENSOR"/>
</dbReference>
<dbReference type="GO" id="GO:0000155">
    <property type="term" value="F:phosphorelay sensor kinase activity"/>
    <property type="evidence" value="ECO:0007669"/>
    <property type="project" value="InterPro"/>
</dbReference>
<dbReference type="Pfam" id="PF00072">
    <property type="entry name" value="Response_reg"/>
    <property type="match status" value="2"/>
</dbReference>
<evidence type="ECO:0000256" key="6">
    <source>
        <dbReference type="ARBA" id="ARBA00022777"/>
    </source>
</evidence>
<dbReference type="Gene3D" id="3.30.565.10">
    <property type="entry name" value="Histidine kinase-like ATPase, C-terminal domain"/>
    <property type="match status" value="1"/>
</dbReference>
<comment type="catalytic activity">
    <reaction evidence="1">
        <text>ATP + protein L-histidine = ADP + protein N-phospho-L-histidine.</text>
        <dbReference type="EC" id="2.7.13.3"/>
    </reaction>
</comment>
<evidence type="ECO:0000256" key="2">
    <source>
        <dbReference type="ARBA" id="ARBA00012438"/>
    </source>
</evidence>
<evidence type="ECO:0000259" key="14">
    <source>
        <dbReference type="PROSITE" id="PS50110"/>
    </source>
</evidence>
<dbReference type="Pfam" id="PF02518">
    <property type="entry name" value="HATPase_c"/>
    <property type="match status" value="1"/>
</dbReference>
<keyword evidence="3 11" id="KW-0597">Phosphoprotein</keyword>